<dbReference type="OrthoDB" id="5590314at2759"/>
<dbReference type="VEuPathDB" id="TrichDB:TRFO_25062"/>
<dbReference type="RefSeq" id="XP_068360012.1">
    <property type="nucleotide sequence ID" value="XM_068504109.1"/>
</dbReference>
<dbReference type="GO" id="GO:0016740">
    <property type="term" value="F:transferase activity"/>
    <property type="evidence" value="ECO:0007669"/>
    <property type="project" value="UniProtKB-KW"/>
</dbReference>
<organism evidence="2 3">
    <name type="scientific">Tritrichomonas foetus</name>
    <dbReference type="NCBI Taxonomy" id="1144522"/>
    <lineage>
        <taxon>Eukaryota</taxon>
        <taxon>Metamonada</taxon>
        <taxon>Parabasalia</taxon>
        <taxon>Tritrichomonadida</taxon>
        <taxon>Tritrichomonadidae</taxon>
        <taxon>Tritrichomonas</taxon>
    </lineage>
</organism>
<dbReference type="PANTHER" id="PTHR47271">
    <property type="entry name" value="ARGININE DEIMINASE"/>
    <property type="match status" value="1"/>
</dbReference>
<evidence type="ECO:0000313" key="2">
    <source>
        <dbReference type="EMBL" id="OHT06876.1"/>
    </source>
</evidence>
<dbReference type="PANTHER" id="PTHR47271:SF2">
    <property type="entry name" value="ARGININE DEIMINASE"/>
    <property type="match status" value="1"/>
</dbReference>
<sequence length="434" mass="49142">MFLSILIVLYLNYIQLVNHIHMLSSFARRCFSSKKIQVGSLVQVSEFDRPTDIITHCPSIETGFPFHLSAFLYEHPPNPEEAVKCHDMFRKTMQDISGARVWTVREILSQFSPEELRNFLIDFSTINFLIAPGKQPEELRHKEQRQYIEYSLSNLSISDLIDLILLHPSISIDVGESSSGFNYNKIPLSPLANLTFTRDQQITTAKGVVIGRFGAIQRKPENDLMAAVWPQIGVNPIGRIKNPGTVEGGDFIILGEDAAMLGVGLRTNMAAAEQLMKEDLLGTRRFIVVEDKKDLDQQRMHLDTYFNVVEKDLCVCVDKIAEDDPKYIRIAHEYVKTEKGYVLDHSMPFGKWLQKEKFTVVKASFKQQEGYFLNLLHLGRNNSGKSQILAINPDVEKAVKDVGFNGDVTYIDFSPITSMYGGVHCASQVLRAHE</sequence>
<protein>
    <submittedName>
        <fullName evidence="2">Amidinotransferase family protein</fullName>
    </submittedName>
</protein>
<name>A0A1J4KAZ6_9EUKA</name>
<comment type="caution">
    <text evidence="2">The sequence shown here is derived from an EMBL/GenBank/DDBJ whole genome shotgun (WGS) entry which is preliminary data.</text>
</comment>
<dbReference type="Pfam" id="PF02274">
    <property type="entry name" value="ADI"/>
    <property type="match status" value="1"/>
</dbReference>
<keyword evidence="3" id="KW-1185">Reference proteome</keyword>
<keyword evidence="1" id="KW-0732">Signal</keyword>
<dbReference type="Gene3D" id="3.75.10.10">
    <property type="entry name" value="L-arginine/glycine Amidinotransferase, Chain A"/>
    <property type="match status" value="1"/>
</dbReference>
<dbReference type="Proteomes" id="UP000179807">
    <property type="component" value="Unassembled WGS sequence"/>
</dbReference>
<dbReference type="GeneID" id="94838813"/>
<feature type="signal peptide" evidence="1">
    <location>
        <begin position="1"/>
        <end position="19"/>
    </location>
</feature>
<reference evidence="2" key="1">
    <citation type="submission" date="2016-10" db="EMBL/GenBank/DDBJ databases">
        <authorList>
            <person name="Benchimol M."/>
            <person name="Almeida L.G."/>
            <person name="Vasconcelos A.T."/>
            <person name="Perreira-Neves A."/>
            <person name="Rosa I.A."/>
            <person name="Tasca T."/>
            <person name="Bogo M.R."/>
            <person name="de Souza W."/>
        </authorList>
    </citation>
    <scope>NUCLEOTIDE SEQUENCE [LARGE SCALE GENOMIC DNA]</scope>
    <source>
        <strain evidence="2">K</strain>
    </source>
</reference>
<dbReference type="SUPFAM" id="SSF55909">
    <property type="entry name" value="Pentein"/>
    <property type="match status" value="1"/>
</dbReference>
<feature type="chain" id="PRO_5013040435" evidence="1">
    <location>
        <begin position="20"/>
        <end position="434"/>
    </location>
</feature>
<evidence type="ECO:0000256" key="1">
    <source>
        <dbReference type="SAM" id="SignalP"/>
    </source>
</evidence>
<dbReference type="GO" id="GO:0016990">
    <property type="term" value="F:arginine deiminase activity"/>
    <property type="evidence" value="ECO:0007669"/>
    <property type="project" value="TreeGrafter"/>
</dbReference>
<dbReference type="EMBL" id="MLAK01000713">
    <property type="protein sequence ID" value="OHT06876.1"/>
    <property type="molecule type" value="Genomic_DNA"/>
</dbReference>
<dbReference type="AlphaFoldDB" id="A0A1J4KAZ6"/>
<gene>
    <name evidence="2" type="ORF">TRFO_25062</name>
</gene>
<evidence type="ECO:0000313" key="3">
    <source>
        <dbReference type="Proteomes" id="UP000179807"/>
    </source>
</evidence>
<proteinExistence type="predicted"/>
<dbReference type="GO" id="GO:0019546">
    <property type="term" value="P:L-arginine deiminase pathway"/>
    <property type="evidence" value="ECO:0007669"/>
    <property type="project" value="TreeGrafter"/>
</dbReference>
<accession>A0A1J4KAZ6</accession>